<evidence type="ECO:0000313" key="1">
    <source>
        <dbReference type="EMBL" id="WAH36128.1"/>
    </source>
</evidence>
<dbReference type="EMBL" id="CP104064">
    <property type="protein sequence ID" value="WAH36128.1"/>
    <property type="molecule type" value="Genomic_DNA"/>
</dbReference>
<name>A0ABY6YZR6_9BACL</name>
<proteinExistence type="predicted"/>
<accession>A0ABY6YZR6</accession>
<sequence length="367" mass="41223">MLLVITGDRPVIHGRKRRTRTLELLSRFAHANRVQMVVVTPYDIAYRHGIPVTADGWQLDVLTSDWKRIKANIDRPVWIDFMYLQDLKRHRLAYRRLKTAITRSGQPCSNPSFPGKDHVYRRLAKKSLKPACIPETQTAESVNDILQTLNKKSVVWLKPTRGSGGRNIVRIAVMKNGLILLQSDFYHGKQLHQTVKHAHLVRFLRSMLANKAYMIQEEVDLPRTKDGRRIDVRVTVQRDDGGQWCVTATTIRRSAAGALVTNFHGGGTFTSMASPNVDALLSGAGITRPDIKRAELAAIRVAKALQSDNPTLAFLGIDVAPGPSCCYVYDCNTKPGRDILTDAEVRLMMQRLAGFAAFIQRTRYPNS</sequence>
<dbReference type="SUPFAM" id="SSF56059">
    <property type="entry name" value="Glutathione synthetase ATP-binding domain-like"/>
    <property type="match status" value="1"/>
</dbReference>
<dbReference type="RefSeq" id="WP_268043436.1">
    <property type="nucleotide sequence ID" value="NZ_CP104064.1"/>
</dbReference>
<reference evidence="1" key="1">
    <citation type="submission" date="2022-08" db="EMBL/GenBank/DDBJ databases">
        <title>Alicyclobacillus dauci DSM2870, complete genome.</title>
        <authorList>
            <person name="Wang Q."/>
            <person name="Cai R."/>
            <person name="Wang Z."/>
        </authorList>
    </citation>
    <scope>NUCLEOTIDE SEQUENCE</scope>
    <source>
        <strain evidence="1">DSM 28700</strain>
    </source>
</reference>
<organism evidence="1 2">
    <name type="scientific">Alicyclobacillus dauci</name>
    <dbReference type="NCBI Taxonomy" id="1475485"/>
    <lineage>
        <taxon>Bacteria</taxon>
        <taxon>Bacillati</taxon>
        <taxon>Bacillota</taxon>
        <taxon>Bacilli</taxon>
        <taxon>Bacillales</taxon>
        <taxon>Alicyclobacillaceae</taxon>
        <taxon>Alicyclobacillus</taxon>
    </lineage>
</organism>
<dbReference type="Proteomes" id="UP001164803">
    <property type="component" value="Chromosome"/>
</dbReference>
<keyword evidence="2" id="KW-1185">Reference proteome</keyword>
<dbReference type="Pfam" id="PF14398">
    <property type="entry name" value="ATPgrasp_YheCD"/>
    <property type="match status" value="1"/>
</dbReference>
<gene>
    <name evidence="1" type="ORF">NZD86_18040</name>
</gene>
<evidence type="ECO:0000313" key="2">
    <source>
        <dbReference type="Proteomes" id="UP001164803"/>
    </source>
</evidence>
<dbReference type="InterPro" id="IPR026838">
    <property type="entry name" value="YheC/D"/>
</dbReference>
<dbReference type="Gene3D" id="3.30.470.20">
    <property type="entry name" value="ATP-grasp fold, B domain"/>
    <property type="match status" value="1"/>
</dbReference>
<protein>
    <submittedName>
        <fullName evidence="1">YheC/YheD family protein</fullName>
    </submittedName>
</protein>